<dbReference type="STRING" id="1938817.SAMN06296008_10734"/>
<evidence type="ECO:0000256" key="1">
    <source>
        <dbReference type="SAM" id="MobiDB-lite"/>
    </source>
</evidence>
<feature type="compositionally biased region" description="Polar residues" evidence="1">
    <location>
        <begin position="230"/>
        <end position="253"/>
    </location>
</feature>
<organism evidence="2 3">
    <name type="scientific">Polynucleobacter kasalickyi</name>
    <dbReference type="NCBI Taxonomy" id="1938817"/>
    <lineage>
        <taxon>Bacteria</taxon>
        <taxon>Pseudomonadati</taxon>
        <taxon>Pseudomonadota</taxon>
        <taxon>Betaproteobacteria</taxon>
        <taxon>Burkholderiales</taxon>
        <taxon>Burkholderiaceae</taxon>
        <taxon>Polynucleobacter</taxon>
    </lineage>
</organism>
<evidence type="ECO:0000313" key="3">
    <source>
        <dbReference type="Proteomes" id="UP000192708"/>
    </source>
</evidence>
<gene>
    <name evidence="2" type="ORF">SAMN06296008_10734</name>
</gene>
<reference evidence="2 3" key="1">
    <citation type="submission" date="2017-04" db="EMBL/GenBank/DDBJ databases">
        <authorList>
            <person name="Afonso C.L."/>
            <person name="Miller P.J."/>
            <person name="Scott M.A."/>
            <person name="Spackman E."/>
            <person name="Goraichik I."/>
            <person name="Dimitrov K.M."/>
            <person name="Suarez D.L."/>
            <person name="Swayne D.E."/>
        </authorList>
    </citation>
    <scope>NUCLEOTIDE SEQUENCE [LARGE SCALE GENOMIC DNA]</scope>
    <source>
        <strain evidence="2 3">VK13</strain>
    </source>
</reference>
<feature type="compositionally biased region" description="Polar residues" evidence="1">
    <location>
        <begin position="212"/>
        <end position="221"/>
    </location>
</feature>
<dbReference type="Proteomes" id="UP000192708">
    <property type="component" value="Unassembled WGS sequence"/>
</dbReference>
<proteinExistence type="predicted"/>
<sequence>MANINDIESLFSLIGQSPNDYKEFYHEKNGLHALDKWSYLKNIQLENPNEEGISIFENGPVNPSGNNAANSMTNTPITQVPISEAIPVQKVAAFTPPDVVITAPKVERYTSPVIESKQTITPVENSDAPQTSTFSEPIVELKEPEPLVALEPLTPPVYKPANAPQSMPPAPKVYSTTAIPSVPTFATSFNSPVNSSTSTTFTSSFIKPTTSANSNLQSTFTPAPVEPTPVTKSANAPETKPNTQTASPLNSIFSRLEQK</sequence>
<protein>
    <submittedName>
        <fullName evidence="2">Uncharacterized protein</fullName>
    </submittedName>
</protein>
<name>A0A1W2A2T2_9BURK</name>
<accession>A0A1W2A2T2</accession>
<dbReference type="OrthoDB" id="10017497at2"/>
<dbReference type="AlphaFoldDB" id="A0A1W2A2T2"/>
<keyword evidence="3" id="KW-1185">Reference proteome</keyword>
<feature type="compositionally biased region" description="Low complexity" evidence="1">
    <location>
        <begin position="187"/>
        <end position="211"/>
    </location>
</feature>
<evidence type="ECO:0000313" key="2">
    <source>
        <dbReference type="EMBL" id="SMC54618.1"/>
    </source>
</evidence>
<dbReference type="RefSeq" id="WP_084283557.1">
    <property type="nucleotide sequence ID" value="NZ_FWXJ01000007.1"/>
</dbReference>
<dbReference type="EMBL" id="FWXJ01000007">
    <property type="protein sequence ID" value="SMC54618.1"/>
    <property type="molecule type" value="Genomic_DNA"/>
</dbReference>
<feature type="region of interest" description="Disordered" evidence="1">
    <location>
        <begin position="186"/>
        <end position="259"/>
    </location>
</feature>